<feature type="domain" description="HTH luxR-type" evidence="4">
    <location>
        <begin position="171"/>
        <end position="236"/>
    </location>
</feature>
<gene>
    <name evidence="5" type="ORF">CVO77_16830</name>
</gene>
<dbReference type="RefSeq" id="WP_106000038.1">
    <property type="nucleotide sequence ID" value="NZ_CM009578.1"/>
</dbReference>
<keyword evidence="6" id="KW-1185">Reference proteome</keyword>
<dbReference type="SUPFAM" id="SSF75516">
    <property type="entry name" value="Pheromone-binding domain of LuxR-like quorum-sensing transcription factors"/>
    <property type="match status" value="1"/>
</dbReference>
<evidence type="ECO:0000256" key="3">
    <source>
        <dbReference type="ARBA" id="ARBA00023163"/>
    </source>
</evidence>
<dbReference type="InterPro" id="IPR005143">
    <property type="entry name" value="TF_LuxR_autoind-bd_dom"/>
</dbReference>
<dbReference type="SMART" id="SM00421">
    <property type="entry name" value="HTH_LUXR"/>
    <property type="match status" value="1"/>
</dbReference>
<evidence type="ECO:0000313" key="6">
    <source>
        <dbReference type="Proteomes" id="UP000238954"/>
    </source>
</evidence>
<accession>A0A2S8B326</accession>
<sequence>MPSLDAAQQLAREFTRIADTSDLDNVLAEVCRLLGCRFFALSHHVDFLGAPDLGLRVHNYPEEWAHWFDSQRLGLDDPVHRASQRTAVGFLWRDMARLAPLAAGDRHILARARHHGIGDGLTIPAHVPGDAHGSCSFAWRRGAAPDGNALIFSQSIANFAFEAARRIHGPPATPRLRLTHRQRECLLWAARGKTDWEISRIIGIGHMTVVEHIRNARGRYGSATRAMLIVHALFDGTLHFSEIAKH</sequence>
<dbReference type="GO" id="GO:0006355">
    <property type="term" value="P:regulation of DNA-templated transcription"/>
    <property type="evidence" value="ECO:0007669"/>
    <property type="project" value="InterPro"/>
</dbReference>
<keyword evidence="3" id="KW-0804">Transcription</keyword>
<name>A0A2S8B326_9SPHN</name>
<reference evidence="6" key="1">
    <citation type="submission" date="2017-11" db="EMBL/GenBank/DDBJ databases">
        <title>The complete genome sequence of Sphingopyxis pomeranensis sp. nov. strain WS5A3p.</title>
        <authorList>
            <person name="Kaminski M.A."/>
        </authorList>
    </citation>
    <scope>NUCLEOTIDE SEQUENCE [LARGE SCALE GENOMIC DNA]</scope>
    <source>
        <strain evidence="6">WS5A3p</strain>
    </source>
</reference>
<dbReference type="Gene3D" id="1.10.10.10">
    <property type="entry name" value="Winged helix-like DNA-binding domain superfamily/Winged helix DNA-binding domain"/>
    <property type="match status" value="1"/>
</dbReference>
<dbReference type="Gene3D" id="3.30.450.80">
    <property type="entry name" value="Transcription factor LuxR-like, autoinducer-binding domain"/>
    <property type="match status" value="1"/>
</dbReference>
<organism evidence="5 6">
    <name type="scientific">Sphingopyxis lindanitolerans</name>
    <dbReference type="NCBI Taxonomy" id="2054227"/>
    <lineage>
        <taxon>Bacteria</taxon>
        <taxon>Pseudomonadati</taxon>
        <taxon>Pseudomonadota</taxon>
        <taxon>Alphaproteobacteria</taxon>
        <taxon>Sphingomonadales</taxon>
        <taxon>Sphingomonadaceae</taxon>
        <taxon>Sphingopyxis</taxon>
    </lineage>
</organism>
<dbReference type="InterPro" id="IPR036693">
    <property type="entry name" value="TF_LuxR_autoind-bd_dom_sf"/>
</dbReference>
<dbReference type="OrthoDB" id="3170288at2"/>
<dbReference type="PROSITE" id="PS50043">
    <property type="entry name" value="HTH_LUXR_2"/>
    <property type="match status" value="1"/>
</dbReference>
<dbReference type="InterPro" id="IPR036388">
    <property type="entry name" value="WH-like_DNA-bd_sf"/>
</dbReference>
<dbReference type="InterPro" id="IPR000792">
    <property type="entry name" value="Tscrpt_reg_LuxR_C"/>
</dbReference>
<dbReference type="GO" id="GO:0003677">
    <property type="term" value="F:DNA binding"/>
    <property type="evidence" value="ECO:0007669"/>
    <property type="project" value="UniProtKB-KW"/>
</dbReference>
<dbReference type="InterPro" id="IPR016032">
    <property type="entry name" value="Sig_transdc_resp-reg_C-effctor"/>
</dbReference>
<dbReference type="CDD" id="cd06170">
    <property type="entry name" value="LuxR_C_like"/>
    <property type="match status" value="1"/>
</dbReference>
<dbReference type="Pfam" id="PF03472">
    <property type="entry name" value="Autoind_bind"/>
    <property type="match status" value="1"/>
</dbReference>
<protein>
    <submittedName>
        <fullName evidence="5">LuxR family transcriptional regulator</fullName>
    </submittedName>
</protein>
<keyword evidence="1" id="KW-0805">Transcription regulation</keyword>
<evidence type="ECO:0000256" key="1">
    <source>
        <dbReference type="ARBA" id="ARBA00023015"/>
    </source>
</evidence>
<evidence type="ECO:0000259" key="4">
    <source>
        <dbReference type="PROSITE" id="PS50043"/>
    </source>
</evidence>
<comment type="caution">
    <text evidence="5">The sequence shown here is derived from an EMBL/GenBank/DDBJ whole genome shotgun (WGS) entry which is preliminary data.</text>
</comment>
<evidence type="ECO:0000256" key="2">
    <source>
        <dbReference type="ARBA" id="ARBA00023125"/>
    </source>
</evidence>
<keyword evidence="2" id="KW-0238">DNA-binding</keyword>
<dbReference type="PANTHER" id="PTHR44688">
    <property type="entry name" value="DNA-BINDING TRANSCRIPTIONAL ACTIVATOR DEVR_DOSR"/>
    <property type="match status" value="1"/>
</dbReference>
<evidence type="ECO:0000313" key="5">
    <source>
        <dbReference type="EMBL" id="PQM26669.1"/>
    </source>
</evidence>
<dbReference type="SUPFAM" id="SSF46894">
    <property type="entry name" value="C-terminal effector domain of the bipartite response regulators"/>
    <property type="match status" value="1"/>
</dbReference>
<dbReference type="AlphaFoldDB" id="A0A2S8B326"/>
<dbReference type="PANTHER" id="PTHR44688:SF16">
    <property type="entry name" value="DNA-BINDING TRANSCRIPTIONAL ACTIVATOR DEVR_DOSR"/>
    <property type="match status" value="1"/>
</dbReference>
<proteinExistence type="predicted"/>
<dbReference type="Proteomes" id="UP000238954">
    <property type="component" value="Chromosome"/>
</dbReference>
<dbReference type="Pfam" id="PF00196">
    <property type="entry name" value="GerE"/>
    <property type="match status" value="1"/>
</dbReference>
<dbReference type="EMBL" id="PHFW01000003">
    <property type="protein sequence ID" value="PQM26669.1"/>
    <property type="molecule type" value="Genomic_DNA"/>
</dbReference>